<feature type="transmembrane region" description="Helical" evidence="1">
    <location>
        <begin position="24"/>
        <end position="44"/>
    </location>
</feature>
<evidence type="ECO:0000256" key="1">
    <source>
        <dbReference type="SAM" id="Phobius"/>
    </source>
</evidence>
<keyword evidence="3" id="KW-1185">Reference proteome</keyword>
<feature type="transmembrane region" description="Helical" evidence="1">
    <location>
        <begin position="95"/>
        <end position="114"/>
    </location>
</feature>
<keyword evidence="1" id="KW-0812">Transmembrane</keyword>
<evidence type="ECO:0000313" key="2">
    <source>
        <dbReference type="EMBL" id="WGD43361.1"/>
    </source>
</evidence>
<organism evidence="2 3">
    <name type="scientific">Streptomyces cathayae</name>
    <dbReference type="NCBI Taxonomy" id="3031124"/>
    <lineage>
        <taxon>Bacteria</taxon>
        <taxon>Bacillati</taxon>
        <taxon>Actinomycetota</taxon>
        <taxon>Actinomycetes</taxon>
        <taxon>Kitasatosporales</taxon>
        <taxon>Streptomycetaceae</taxon>
        <taxon>Streptomyces</taxon>
    </lineage>
</organism>
<dbReference type="RefSeq" id="WP_279336413.1">
    <property type="nucleotide sequence ID" value="NZ_CP121682.1"/>
</dbReference>
<proteinExistence type="predicted"/>
<keyword evidence="1" id="KW-1133">Transmembrane helix</keyword>
<feature type="transmembrane region" description="Helical" evidence="1">
    <location>
        <begin position="64"/>
        <end position="88"/>
    </location>
</feature>
<name>A0ABY8K925_9ACTN</name>
<gene>
    <name evidence="2" type="ORF">PYS65_26330</name>
</gene>
<protein>
    <recommendedName>
        <fullName evidence="4">Integral membrane protein</fullName>
    </recommendedName>
</protein>
<sequence length="138" mass="14457">MSGAAPMLSGADDELRGHMGDRRLYGCLGTVVGPALAVLVAILLGRAWNACDVGVNNAANSGFLLFLFIPGLSTGLLLGWVTVGILLGNRPFLHFFALAVTLSAVSWCALSLFWSGTTYDCPSGVPSWWPGFLPAPGF</sequence>
<dbReference type="Proteomes" id="UP001216440">
    <property type="component" value="Chromosome"/>
</dbReference>
<evidence type="ECO:0000313" key="3">
    <source>
        <dbReference type="Proteomes" id="UP001216440"/>
    </source>
</evidence>
<dbReference type="EMBL" id="CP121682">
    <property type="protein sequence ID" value="WGD43361.1"/>
    <property type="molecule type" value="Genomic_DNA"/>
</dbReference>
<reference evidence="2 3" key="1">
    <citation type="submission" date="2023-03" db="EMBL/GenBank/DDBJ databases">
        <authorList>
            <person name="Mo P."/>
        </authorList>
    </citation>
    <scope>NUCLEOTIDE SEQUENCE [LARGE SCALE GENOMIC DNA]</scope>
    <source>
        <strain evidence="2 3">HUAS 5</strain>
    </source>
</reference>
<keyword evidence="1" id="KW-0472">Membrane</keyword>
<accession>A0ABY8K925</accession>
<evidence type="ECO:0008006" key="4">
    <source>
        <dbReference type="Google" id="ProtNLM"/>
    </source>
</evidence>